<dbReference type="AlphaFoldDB" id="A0A6A6T738"/>
<dbReference type="GO" id="GO:0005576">
    <property type="term" value="C:extracellular region"/>
    <property type="evidence" value="ECO:0007669"/>
    <property type="project" value="TreeGrafter"/>
</dbReference>
<keyword evidence="3" id="KW-1185">Reference proteome</keyword>
<name>A0A6A6T738_9PLEO</name>
<evidence type="ECO:0000256" key="1">
    <source>
        <dbReference type="SAM" id="SignalP"/>
    </source>
</evidence>
<accession>A0A6A6T738</accession>
<evidence type="ECO:0000313" key="2">
    <source>
        <dbReference type="EMBL" id="KAF2655117.1"/>
    </source>
</evidence>
<evidence type="ECO:0000313" key="3">
    <source>
        <dbReference type="Proteomes" id="UP000799324"/>
    </source>
</evidence>
<reference evidence="2" key="1">
    <citation type="journal article" date="2020" name="Stud. Mycol.">
        <title>101 Dothideomycetes genomes: a test case for predicting lifestyles and emergence of pathogens.</title>
        <authorList>
            <person name="Haridas S."/>
            <person name="Albert R."/>
            <person name="Binder M."/>
            <person name="Bloem J."/>
            <person name="Labutti K."/>
            <person name="Salamov A."/>
            <person name="Andreopoulos B."/>
            <person name="Baker S."/>
            <person name="Barry K."/>
            <person name="Bills G."/>
            <person name="Bluhm B."/>
            <person name="Cannon C."/>
            <person name="Castanera R."/>
            <person name="Culley D."/>
            <person name="Daum C."/>
            <person name="Ezra D."/>
            <person name="Gonzalez J."/>
            <person name="Henrissat B."/>
            <person name="Kuo A."/>
            <person name="Liang C."/>
            <person name="Lipzen A."/>
            <person name="Lutzoni F."/>
            <person name="Magnuson J."/>
            <person name="Mondo S."/>
            <person name="Nolan M."/>
            <person name="Ohm R."/>
            <person name="Pangilinan J."/>
            <person name="Park H.-J."/>
            <person name="Ramirez L."/>
            <person name="Alfaro M."/>
            <person name="Sun H."/>
            <person name="Tritt A."/>
            <person name="Yoshinaga Y."/>
            <person name="Zwiers L.-H."/>
            <person name="Turgeon B."/>
            <person name="Goodwin S."/>
            <person name="Spatafora J."/>
            <person name="Crous P."/>
            <person name="Grigoriev I."/>
        </authorList>
    </citation>
    <scope>NUCLEOTIDE SEQUENCE</scope>
    <source>
        <strain evidence="2">CBS 122681</strain>
    </source>
</reference>
<protein>
    <recommendedName>
        <fullName evidence="4">Hydrophobic surface binding protein A</fullName>
    </recommendedName>
</protein>
<gene>
    <name evidence="2" type="ORF">K491DRAFT_436722</name>
</gene>
<dbReference type="EMBL" id="MU004353">
    <property type="protein sequence ID" value="KAF2655117.1"/>
    <property type="molecule type" value="Genomic_DNA"/>
</dbReference>
<dbReference type="PANTHER" id="PTHR38123">
    <property type="entry name" value="CELL WALL SERINE-THREONINE-RICH GALACTOMANNOPROTEIN MP1 (AFU_ORTHOLOGUE AFUA_4G03240)"/>
    <property type="match status" value="1"/>
</dbReference>
<dbReference type="Proteomes" id="UP000799324">
    <property type="component" value="Unassembled WGS sequence"/>
</dbReference>
<feature type="chain" id="PRO_5025657439" description="Hydrophobic surface binding protein A" evidence="1">
    <location>
        <begin position="18"/>
        <end position="188"/>
    </location>
</feature>
<keyword evidence="1" id="KW-0732">Signal</keyword>
<sequence>MMRPSIALLSFLPLTLALPYDTPHLQKRASTDLANETLSEIAALSSAVTDLTDAVNAFDGSLLTVIPQSLAVITAETKLDATILKATWIVKQSANFTDAESSSIVSALANLITPIQGSLTALTDKYETFKQTLESPIVLLDLKILKAHTDDLIDAVTAKVTETNAGLLGLGTGVIDQAFDAAITVYEG</sequence>
<dbReference type="InterPro" id="IPR021054">
    <property type="entry name" value="Cell_wall_mannoprotein_1"/>
</dbReference>
<dbReference type="PANTHER" id="PTHR38123:SF1">
    <property type="entry name" value="HYDROPHOBIC SURFACE BINDING PROTEIN"/>
    <property type="match status" value="1"/>
</dbReference>
<dbReference type="Pfam" id="PF12296">
    <property type="entry name" value="HsbA"/>
    <property type="match status" value="1"/>
</dbReference>
<proteinExistence type="predicted"/>
<dbReference type="OrthoDB" id="2422134at2759"/>
<evidence type="ECO:0008006" key="4">
    <source>
        <dbReference type="Google" id="ProtNLM"/>
    </source>
</evidence>
<organism evidence="2 3">
    <name type="scientific">Lophiostoma macrostomum CBS 122681</name>
    <dbReference type="NCBI Taxonomy" id="1314788"/>
    <lineage>
        <taxon>Eukaryota</taxon>
        <taxon>Fungi</taxon>
        <taxon>Dikarya</taxon>
        <taxon>Ascomycota</taxon>
        <taxon>Pezizomycotina</taxon>
        <taxon>Dothideomycetes</taxon>
        <taxon>Pleosporomycetidae</taxon>
        <taxon>Pleosporales</taxon>
        <taxon>Lophiostomataceae</taxon>
        <taxon>Lophiostoma</taxon>
    </lineage>
</organism>
<feature type="signal peptide" evidence="1">
    <location>
        <begin position="1"/>
        <end position="17"/>
    </location>
</feature>
<dbReference type="Gene3D" id="1.20.1280.140">
    <property type="match status" value="1"/>
</dbReference>